<evidence type="ECO:0000313" key="2">
    <source>
        <dbReference type="EMBL" id="MDH6059966.1"/>
    </source>
</evidence>
<dbReference type="Proteomes" id="UP001159387">
    <property type="component" value="Unassembled WGS sequence"/>
</dbReference>
<feature type="signal peptide" evidence="1">
    <location>
        <begin position="1"/>
        <end position="38"/>
    </location>
</feature>
<evidence type="ECO:0000256" key="1">
    <source>
        <dbReference type="SAM" id="SignalP"/>
    </source>
</evidence>
<proteinExistence type="predicted"/>
<reference evidence="2 3" key="1">
    <citation type="journal article" date="2023" name="J. Phycol.">
        <title>Chrysosporum ovalisporum is synonymous with the true-branching cyanobacterium Umezakia natans (Nostocales/Aphanizomenonaceae).</title>
        <authorList>
            <person name="McGregor G.B."/>
            <person name="Sendall B.C."/>
            <person name="Niiyama Y."/>
            <person name="Tuji A."/>
            <person name="Willis A."/>
        </authorList>
    </citation>
    <scope>NUCLEOTIDE SEQUENCE [LARGE SCALE GENOMIC DNA]</scope>
    <source>
        <strain evidence="2 3">ANA360D</strain>
    </source>
</reference>
<name>A0AA43KAZ1_9CYAN</name>
<protein>
    <submittedName>
        <fullName evidence="2">Uncharacterized protein</fullName>
    </submittedName>
</protein>
<comment type="caution">
    <text evidence="2">The sequence shown here is derived from an EMBL/GenBank/DDBJ whole genome shotgun (WGS) entry which is preliminary data.</text>
</comment>
<sequence>MYKIGKMKLIKFFYRKLRASSITLVLILTSFLVKPAVATDDVPKSVPVEKQPTLLNADEFTKQLSATTTDSSLQPRKIQEIINPTVIAQIDSSIPAGDTFGDIDKIRQELLIDPIITTPGSLVGEPPKASPGSTAGTPSGYGASSGQAYFGVGLFFPLEDGKVDGSLSTGFGLGDAVKSVGVEVNVNFTSAGGTFLLGGNFDVGDSGYLGFKLHKSFTDGTAVAVGWSNPVKWGESSDNKDTFYGVVTRAFPLQPNDPNHKLPLTISLGVGNGSFRSTGAIEANDNTANFFGSLGLRVIPQASLVTGWTGRSINLGSSIAPFKSLPLVINALFTDVGGYSDSGLGFSLSGGYSFQF</sequence>
<dbReference type="RefSeq" id="WP_280653976.1">
    <property type="nucleotide sequence ID" value="NZ_JANQDH010000038.1"/>
</dbReference>
<dbReference type="EMBL" id="JANQDH010000038">
    <property type="protein sequence ID" value="MDH6059966.1"/>
    <property type="molecule type" value="Genomic_DNA"/>
</dbReference>
<feature type="chain" id="PRO_5041266087" evidence="1">
    <location>
        <begin position="39"/>
        <end position="356"/>
    </location>
</feature>
<keyword evidence="1" id="KW-0732">Signal</keyword>
<organism evidence="2 3">
    <name type="scientific">Chrysosporum bergii ANA360D</name>
    <dbReference type="NCBI Taxonomy" id="617107"/>
    <lineage>
        <taxon>Bacteria</taxon>
        <taxon>Bacillati</taxon>
        <taxon>Cyanobacteriota</taxon>
        <taxon>Cyanophyceae</taxon>
        <taxon>Nostocales</taxon>
        <taxon>Nodulariaceae</taxon>
        <taxon>Chrysosporum</taxon>
    </lineage>
</organism>
<accession>A0AA43KAZ1</accession>
<gene>
    <name evidence="2" type="ORF">NWP17_05860</name>
</gene>
<keyword evidence="3" id="KW-1185">Reference proteome</keyword>
<evidence type="ECO:0000313" key="3">
    <source>
        <dbReference type="Proteomes" id="UP001159387"/>
    </source>
</evidence>
<dbReference type="AlphaFoldDB" id="A0AA43KAZ1"/>